<dbReference type="EMBL" id="MU268651">
    <property type="protein sequence ID" value="KAH7904009.1"/>
    <property type="molecule type" value="Genomic_DNA"/>
</dbReference>
<accession>A0ACB7ZTJ9</accession>
<reference evidence="1" key="1">
    <citation type="journal article" date="2021" name="New Phytol.">
        <title>Evolutionary innovations through gain and loss of genes in the ectomycorrhizal Boletales.</title>
        <authorList>
            <person name="Wu G."/>
            <person name="Miyauchi S."/>
            <person name="Morin E."/>
            <person name="Kuo A."/>
            <person name="Drula E."/>
            <person name="Varga T."/>
            <person name="Kohler A."/>
            <person name="Feng B."/>
            <person name="Cao Y."/>
            <person name="Lipzen A."/>
            <person name="Daum C."/>
            <person name="Hundley H."/>
            <person name="Pangilinan J."/>
            <person name="Johnson J."/>
            <person name="Barry K."/>
            <person name="LaButti K."/>
            <person name="Ng V."/>
            <person name="Ahrendt S."/>
            <person name="Min B."/>
            <person name="Choi I.G."/>
            <person name="Park H."/>
            <person name="Plett J.M."/>
            <person name="Magnuson J."/>
            <person name="Spatafora J.W."/>
            <person name="Nagy L.G."/>
            <person name="Henrissat B."/>
            <person name="Grigoriev I.V."/>
            <person name="Yang Z.L."/>
            <person name="Xu J."/>
            <person name="Martin F.M."/>
        </authorList>
    </citation>
    <scope>NUCLEOTIDE SEQUENCE</scope>
    <source>
        <strain evidence="1">ATCC 28755</strain>
    </source>
</reference>
<dbReference type="Proteomes" id="UP000790377">
    <property type="component" value="Unassembled WGS sequence"/>
</dbReference>
<evidence type="ECO:0000313" key="1">
    <source>
        <dbReference type="EMBL" id="KAH7904009.1"/>
    </source>
</evidence>
<evidence type="ECO:0000313" key="2">
    <source>
        <dbReference type="Proteomes" id="UP000790377"/>
    </source>
</evidence>
<proteinExistence type="predicted"/>
<protein>
    <submittedName>
        <fullName evidence="1">NAD(P)-binding protein</fullName>
    </submittedName>
</protein>
<gene>
    <name evidence="1" type="ORF">BJ138DRAFT_1138635</name>
</gene>
<keyword evidence="2" id="KW-1185">Reference proteome</keyword>
<name>A0ACB7ZTJ9_9AGAM</name>
<sequence>MSSLIGLKRCHFAFLSAPNVDSEAGPPLKFGIPGAAVIAPAALITPAKSMQTDIKRAEEYAKKYGISNMGEKPDIKLLDDPSIDCIYNPLPNGLHYEWTMKALAAGKHVLPEKPSVDTAEEATPNPNSTTRRMFDLAERKCLILFEVFHYRFHPAIQRAKAVLDSVGAIKSIYATLGFPRCIIGGDNYIRVKYDLGGGAMMDYGSHQTRRPSKRRGFIPPWPDITARVTCERGSVEPFNFVMPVIYHSITVCLEGGTVRTEEAYIFPKESRRKGEDWWTTYRYQLGAFVDKVRGRTPHMWLDRDDAVANMEWIEKIYDASGVGLRP</sequence>
<organism evidence="1 2">
    <name type="scientific">Hygrophoropsis aurantiaca</name>
    <dbReference type="NCBI Taxonomy" id="72124"/>
    <lineage>
        <taxon>Eukaryota</taxon>
        <taxon>Fungi</taxon>
        <taxon>Dikarya</taxon>
        <taxon>Basidiomycota</taxon>
        <taxon>Agaricomycotina</taxon>
        <taxon>Agaricomycetes</taxon>
        <taxon>Agaricomycetidae</taxon>
        <taxon>Boletales</taxon>
        <taxon>Coniophorineae</taxon>
        <taxon>Hygrophoropsidaceae</taxon>
        <taxon>Hygrophoropsis</taxon>
    </lineage>
</organism>
<comment type="caution">
    <text evidence="1">The sequence shown here is derived from an EMBL/GenBank/DDBJ whole genome shotgun (WGS) entry which is preliminary data.</text>
</comment>